<keyword evidence="3 7" id="KW-0479">Metal-binding</keyword>
<evidence type="ECO:0000256" key="4">
    <source>
        <dbReference type="ARBA" id="ARBA00022842"/>
    </source>
</evidence>
<dbReference type="InterPro" id="IPR036900">
    <property type="entry name" value="A-D-PHexomutase_C_sf"/>
</dbReference>
<dbReference type="SUPFAM" id="SSF55957">
    <property type="entry name" value="Phosphoglucomutase, C-terminal domain"/>
    <property type="match status" value="1"/>
</dbReference>
<evidence type="ECO:0000256" key="7">
    <source>
        <dbReference type="HAMAP-Rule" id="MF_01554"/>
    </source>
</evidence>
<comment type="similarity">
    <text evidence="1 7">Belongs to the phosphohexose mutase family.</text>
</comment>
<keyword evidence="5 7" id="KW-0413">Isomerase</keyword>
<dbReference type="Pfam" id="PF02880">
    <property type="entry name" value="PGM_PMM_III"/>
    <property type="match status" value="1"/>
</dbReference>
<evidence type="ECO:0000256" key="1">
    <source>
        <dbReference type="ARBA" id="ARBA00010231"/>
    </source>
</evidence>
<dbReference type="InterPro" id="IPR016055">
    <property type="entry name" value="A-D-PHexomutase_a/b/a-I/II/III"/>
</dbReference>
<dbReference type="Gene3D" id="3.30.310.50">
    <property type="entry name" value="Alpha-D-phosphohexomutase, C-terminal domain"/>
    <property type="match status" value="1"/>
</dbReference>
<reference evidence="12 13" key="1">
    <citation type="submission" date="2013-07" db="EMBL/GenBank/DDBJ databases">
        <authorList>
            <person name="Weinstock G."/>
            <person name="Sodergren E."/>
            <person name="Wylie T."/>
            <person name="Fulton L."/>
            <person name="Fulton R."/>
            <person name="Fronick C."/>
            <person name="O'Laughlin M."/>
            <person name="Godfrey J."/>
            <person name="Miner T."/>
            <person name="Herter B."/>
            <person name="Appelbaum E."/>
            <person name="Cordes M."/>
            <person name="Lek S."/>
            <person name="Wollam A."/>
            <person name="Pepin K.H."/>
            <person name="Palsikar V.B."/>
            <person name="Mitreva M."/>
            <person name="Wilson R.K."/>
        </authorList>
    </citation>
    <scope>NUCLEOTIDE SEQUENCE [LARGE SCALE GENOMIC DNA]</scope>
    <source>
        <strain evidence="12 13">ATCC 27760</strain>
    </source>
</reference>
<name>U2KWH4_9FIRM</name>
<accession>U2KWH4</accession>
<dbReference type="Pfam" id="PF02879">
    <property type="entry name" value="PGM_PMM_II"/>
    <property type="match status" value="1"/>
</dbReference>
<dbReference type="GO" id="GO:0005975">
    <property type="term" value="P:carbohydrate metabolic process"/>
    <property type="evidence" value="ECO:0007669"/>
    <property type="project" value="InterPro"/>
</dbReference>
<dbReference type="Pfam" id="PF00408">
    <property type="entry name" value="PGM_PMM_IV"/>
    <property type="match status" value="1"/>
</dbReference>
<dbReference type="InterPro" id="IPR005843">
    <property type="entry name" value="A-D-PHexomutase_C"/>
</dbReference>
<dbReference type="InterPro" id="IPR005846">
    <property type="entry name" value="A-D-PHexomutase_a/b/a-III"/>
</dbReference>
<dbReference type="PRINTS" id="PR00509">
    <property type="entry name" value="PGMPMM"/>
</dbReference>
<feature type="active site" description="Phosphoserine intermediate" evidence="7">
    <location>
        <position position="109"/>
    </location>
</feature>
<dbReference type="GO" id="GO:0006048">
    <property type="term" value="P:UDP-N-acetylglucosamine biosynthetic process"/>
    <property type="evidence" value="ECO:0007669"/>
    <property type="project" value="TreeGrafter"/>
</dbReference>
<feature type="binding site" evidence="7">
    <location>
        <position position="249"/>
    </location>
    <ligand>
        <name>Mg(2+)</name>
        <dbReference type="ChEBI" id="CHEBI:18420"/>
    </ligand>
</feature>
<protein>
    <recommendedName>
        <fullName evidence="7">Phosphoglucosamine mutase</fullName>
        <ecNumber evidence="7">5.4.2.10</ecNumber>
    </recommendedName>
</protein>
<dbReference type="CDD" id="cd05802">
    <property type="entry name" value="GlmM"/>
    <property type="match status" value="1"/>
</dbReference>
<feature type="domain" description="Alpha-D-phosphohexomutase alpha/beta/alpha" evidence="9">
    <location>
        <begin position="11"/>
        <end position="141"/>
    </location>
</feature>
<keyword evidence="4 7" id="KW-0460">Magnesium</keyword>
<keyword evidence="2 7" id="KW-0597">Phosphoprotein</keyword>
<feature type="binding site" evidence="7">
    <location>
        <position position="253"/>
    </location>
    <ligand>
        <name>Mg(2+)</name>
        <dbReference type="ChEBI" id="CHEBI:18420"/>
    </ligand>
</feature>
<evidence type="ECO:0000256" key="2">
    <source>
        <dbReference type="ARBA" id="ARBA00022553"/>
    </source>
</evidence>
<proteinExistence type="inferred from homology"/>
<dbReference type="FunFam" id="3.40.120.10:FF:000001">
    <property type="entry name" value="Phosphoglucosamine mutase"/>
    <property type="match status" value="1"/>
</dbReference>
<comment type="function">
    <text evidence="7">Catalyzes the conversion of glucosamine-6-phosphate to glucosamine-1-phosphate.</text>
</comment>
<dbReference type="Proteomes" id="UP000016662">
    <property type="component" value="Unassembled WGS sequence"/>
</dbReference>
<evidence type="ECO:0000259" key="10">
    <source>
        <dbReference type="Pfam" id="PF02879"/>
    </source>
</evidence>
<dbReference type="InterPro" id="IPR005844">
    <property type="entry name" value="A-D-PHexomutase_a/b/a-I"/>
</dbReference>
<dbReference type="GO" id="GO:0009252">
    <property type="term" value="P:peptidoglycan biosynthetic process"/>
    <property type="evidence" value="ECO:0007669"/>
    <property type="project" value="TreeGrafter"/>
</dbReference>
<evidence type="ECO:0000313" key="12">
    <source>
        <dbReference type="EMBL" id="ERJ96632.1"/>
    </source>
</evidence>
<dbReference type="GO" id="GO:0000287">
    <property type="term" value="F:magnesium ion binding"/>
    <property type="evidence" value="ECO:0007669"/>
    <property type="project" value="UniProtKB-UniRule"/>
</dbReference>
<dbReference type="Pfam" id="PF02878">
    <property type="entry name" value="PGM_PMM_I"/>
    <property type="match status" value="1"/>
</dbReference>
<dbReference type="InterPro" id="IPR006352">
    <property type="entry name" value="GlmM_bact"/>
</dbReference>
<dbReference type="GO" id="GO:0008966">
    <property type="term" value="F:phosphoglucosamine mutase activity"/>
    <property type="evidence" value="ECO:0007669"/>
    <property type="project" value="UniProtKB-UniRule"/>
</dbReference>
<dbReference type="PANTHER" id="PTHR42946">
    <property type="entry name" value="PHOSPHOHEXOSE MUTASE"/>
    <property type="match status" value="1"/>
</dbReference>
<comment type="catalytic activity">
    <reaction evidence="6 7">
        <text>alpha-D-glucosamine 1-phosphate = D-glucosamine 6-phosphate</text>
        <dbReference type="Rhea" id="RHEA:23424"/>
        <dbReference type="ChEBI" id="CHEBI:58516"/>
        <dbReference type="ChEBI" id="CHEBI:58725"/>
        <dbReference type="EC" id="5.4.2.10"/>
    </reaction>
</comment>
<comment type="PTM">
    <text evidence="7">Activated by phosphorylation.</text>
</comment>
<evidence type="ECO:0000256" key="6">
    <source>
        <dbReference type="ARBA" id="ARBA00050364"/>
    </source>
</evidence>
<evidence type="ECO:0000256" key="3">
    <source>
        <dbReference type="ARBA" id="ARBA00022723"/>
    </source>
</evidence>
<dbReference type="PANTHER" id="PTHR42946:SF1">
    <property type="entry name" value="PHOSPHOGLUCOMUTASE (ALPHA-D-GLUCOSE-1,6-BISPHOSPHATE-DEPENDENT)"/>
    <property type="match status" value="1"/>
</dbReference>
<sequence length="458" mass="48819">MYERNIRIMGRLFGTDGARGVAITELTCEMAMQIGRAAALVLTKEAKHRAKIFIGKDTRISSDILEAALCAGICSVGAEAVKLGVVPTPAVAYLVRTHGADAGVMISASHNSVEFNGIKLFAATGYKLPDAIEAEIEALILDHPEQITLQSGTAVGAISEYANAKEDYISYLASCIAADCTGMRVVLDCANGSSSATAESLFTRLGAEVHMLSASPDGTNINKNCGSTHMENLMEYVKTHECDLGLAFDGDADRCLAVDENGKLVDGDKIIAICAHALQQEGKLKKNTAVVTVMTNLGFFHFAKANQIATKATKVGDRYVLEEMLSGGYNIGGEQSGHIIFLDETTTGDGELSGIKLLEILKKSGKKMSELAGLMECFPQVLYNVTIQPQKKGLWQDDADIAAVIEKHTAILGDNGRILVRESGTEPLIRVMVEGKNAGQIEAAAQEITEQVKIFAAS</sequence>
<evidence type="ECO:0000256" key="5">
    <source>
        <dbReference type="ARBA" id="ARBA00023235"/>
    </source>
</evidence>
<organism evidence="12 13">
    <name type="scientific">Ruminococcus callidus ATCC 27760</name>
    <dbReference type="NCBI Taxonomy" id="411473"/>
    <lineage>
        <taxon>Bacteria</taxon>
        <taxon>Bacillati</taxon>
        <taxon>Bacillota</taxon>
        <taxon>Clostridia</taxon>
        <taxon>Eubacteriales</taxon>
        <taxon>Oscillospiraceae</taxon>
        <taxon>Ruminococcus</taxon>
    </lineage>
</organism>
<evidence type="ECO:0000259" key="9">
    <source>
        <dbReference type="Pfam" id="PF02878"/>
    </source>
</evidence>
<dbReference type="Gene3D" id="3.40.120.10">
    <property type="entry name" value="Alpha-D-Glucose-1,6-Bisphosphate, subunit A, domain 3"/>
    <property type="match status" value="3"/>
</dbReference>
<comment type="cofactor">
    <cofactor evidence="7">
        <name>Mg(2+)</name>
        <dbReference type="ChEBI" id="CHEBI:18420"/>
    </cofactor>
    <text evidence="7">Binds 1 Mg(2+) ion per subunit.</text>
</comment>
<dbReference type="PATRIC" id="fig|411473.3.peg.785"/>
<feature type="domain" description="Alpha-D-phosphohexomutase alpha/beta/alpha" evidence="11">
    <location>
        <begin position="266"/>
        <end position="376"/>
    </location>
</feature>
<keyword evidence="13" id="KW-1185">Reference proteome</keyword>
<dbReference type="SUPFAM" id="SSF53738">
    <property type="entry name" value="Phosphoglucomutase, first 3 domains"/>
    <property type="match status" value="3"/>
</dbReference>
<dbReference type="STRING" id="411473.RUMCAL_00962"/>
<dbReference type="InterPro" id="IPR050060">
    <property type="entry name" value="Phosphoglucosamine_mutase"/>
</dbReference>
<dbReference type="HAMAP" id="MF_01554_B">
    <property type="entry name" value="GlmM_B"/>
    <property type="match status" value="1"/>
</dbReference>
<evidence type="ECO:0000313" key="13">
    <source>
        <dbReference type="Proteomes" id="UP000016662"/>
    </source>
</evidence>
<dbReference type="GO" id="GO:0005829">
    <property type="term" value="C:cytosol"/>
    <property type="evidence" value="ECO:0007669"/>
    <property type="project" value="TreeGrafter"/>
</dbReference>
<dbReference type="InterPro" id="IPR005841">
    <property type="entry name" value="Alpha-D-phosphohexomutase_SF"/>
</dbReference>
<dbReference type="EC" id="5.4.2.10" evidence="7"/>
<dbReference type="eggNOG" id="COG1109">
    <property type="taxonomic scope" value="Bacteria"/>
</dbReference>
<dbReference type="InterPro" id="IPR005845">
    <property type="entry name" value="A-D-PHexomutase_a/b/a-II"/>
</dbReference>
<dbReference type="EMBL" id="AWVF01000110">
    <property type="protein sequence ID" value="ERJ96632.1"/>
    <property type="molecule type" value="Genomic_DNA"/>
</dbReference>
<feature type="binding site" description="via phosphate group" evidence="7">
    <location>
        <position position="109"/>
    </location>
    <ligand>
        <name>Mg(2+)</name>
        <dbReference type="ChEBI" id="CHEBI:18420"/>
    </ligand>
</feature>
<comment type="caution">
    <text evidence="12">The sequence shown here is derived from an EMBL/GenBank/DDBJ whole genome shotgun (WGS) entry which is preliminary data.</text>
</comment>
<dbReference type="FunFam" id="3.30.310.50:FF:000001">
    <property type="entry name" value="Phosphoglucosamine mutase"/>
    <property type="match status" value="1"/>
</dbReference>
<dbReference type="GO" id="GO:0004615">
    <property type="term" value="F:phosphomannomutase activity"/>
    <property type="evidence" value="ECO:0007669"/>
    <property type="project" value="TreeGrafter"/>
</dbReference>
<feature type="domain" description="Alpha-D-phosphohexomutase alpha/beta/alpha" evidence="10">
    <location>
        <begin position="167"/>
        <end position="262"/>
    </location>
</feature>
<feature type="domain" description="Alpha-D-phosphohexomutase C-terminal" evidence="8">
    <location>
        <begin position="384"/>
        <end position="450"/>
    </location>
</feature>
<feature type="modified residue" description="Phosphoserine" evidence="7">
    <location>
        <position position="109"/>
    </location>
</feature>
<gene>
    <name evidence="7" type="primary">glmM</name>
    <name evidence="12" type="ORF">RUMCAL_00962</name>
</gene>
<evidence type="ECO:0000259" key="11">
    <source>
        <dbReference type="Pfam" id="PF02880"/>
    </source>
</evidence>
<dbReference type="HOGENOM" id="CLU_016950_7_0_9"/>
<dbReference type="FunFam" id="3.40.120.10:FF:000003">
    <property type="entry name" value="Phosphoglucosamine mutase"/>
    <property type="match status" value="1"/>
</dbReference>
<evidence type="ECO:0000259" key="8">
    <source>
        <dbReference type="Pfam" id="PF00408"/>
    </source>
</evidence>
<dbReference type="AlphaFoldDB" id="U2KWH4"/>
<dbReference type="NCBIfam" id="TIGR01455">
    <property type="entry name" value="glmM"/>
    <property type="match status" value="1"/>
</dbReference>
<feature type="binding site" evidence="7">
    <location>
        <position position="251"/>
    </location>
    <ligand>
        <name>Mg(2+)</name>
        <dbReference type="ChEBI" id="CHEBI:18420"/>
    </ligand>
</feature>